<dbReference type="Proteomes" id="UP001056381">
    <property type="component" value="Chromosome"/>
</dbReference>
<reference evidence="1" key="1">
    <citation type="submission" date="2022-05" db="EMBL/GenBank/DDBJ databases">
        <title>Single-amplified genomics reveal most streamlined microbe among free-living bacteria.</title>
        <authorList>
            <person name="Roda-Garcia J."/>
            <person name="Haro-Moreno J.M."/>
            <person name="Rodriguez-Valera F."/>
            <person name="Almagro-Moreno S."/>
            <person name="Lopez-Perez M."/>
        </authorList>
    </citation>
    <scope>NUCLEOTIDE SEQUENCE</scope>
    <source>
        <strain evidence="1">TMED112-D2-2</strain>
    </source>
</reference>
<sequence>MNKLNIFILLFFSMIGFCEYPKSILFIGNSYLYYNDSMHNHVEELMEDFYKDQEIVTKSATIGGSRLENHNIDHLLKPKNLQRKEQVDMVIMQGGSGEVIDKASRKKFIKTAVKYSKKARKKGVMPALFMTHAYTESDDRYEPNLIEKIKMTYFEAGKQSKALVIPVGIAYENAYLKRPDIKLHHPDGSHPGMLGTYLGACVIFAFITSQSPVGLDYNYLNRVSDEDKLFLQKIAWQTYLEFN</sequence>
<proteinExistence type="predicted"/>
<dbReference type="Gene3D" id="3.40.50.1110">
    <property type="entry name" value="SGNH hydrolase"/>
    <property type="match status" value="1"/>
</dbReference>
<dbReference type="AlphaFoldDB" id="A0A9Q8TXI8"/>
<evidence type="ECO:0000313" key="1">
    <source>
        <dbReference type="EMBL" id="URQ62760.1"/>
    </source>
</evidence>
<protein>
    <recommendedName>
        <fullName evidence="3">SGNH/GDSL hydrolase family protein</fullName>
    </recommendedName>
</protein>
<dbReference type="SUPFAM" id="SSF52266">
    <property type="entry name" value="SGNH hydrolase"/>
    <property type="match status" value="1"/>
</dbReference>
<name>A0A9Q8TXI8_9GAMM</name>
<organism evidence="1 2">
    <name type="scientific">SAR86 cluster bacterium</name>
    <dbReference type="NCBI Taxonomy" id="2030880"/>
    <lineage>
        <taxon>Bacteria</taxon>
        <taxon>Pseudomonadati</taxon>
        <taxon>Pseudomonadota</taxon>
        <taxon>Gammaproteobacteria</taxon>
        <taxon>SAR86 cluster</taxon>
    </lineage>
</organism>
<evidence type="ECO:0000313" key="2">
    <source>
        <dbReference type="Proteomes" id="UP001056381"/>
    </source>
</evidence>
<dbReference type="InterPro" id="IPR036514">
    <property type="entry name" value="SGNH_hydro_sf"/>
</dbReference>
<evidence type="ECO:0008006" key="3">
    <source>
        <dbReference type="Google" id="ProtNLM"/>
    </source>
</evidence>
<accession>A0A9Q8TXI8</accession>
<gene>
    <name evidence="1" type="ORF">M9B40_03250</name>
</gene>
<dbReference type="EMBL" id="CP097966">
    <property type="protein sequence ID" value="URQ62760.1"/>
    <property type="molecule type" value="Genomic_DNA"/>
</dbReference>
<dbReference type="GO" id="GO:0016788">
    <property type="term" value="F:hydrolase activity, acting on ester bonds"/>
    <property type="evidence" value="ECO:0007669"/>
    <property type="project" value="UniProtKB-ARBA"/>
</dbReference>
<keyword evidence="2" id="KW-1185">Reference proteome</keyword>